<accession>A0A2H3ET96</accession>
<reference evidence="2" key="1">
    <citation type="journal article" date="2017" name="Nat. Ecol. Evol.">
        <title>Genome expansion and lineage-specific genetic innovations in the forest pathogenic fungi Armillaria.</title>
        <authorList>
            <person name="Sipos G."/>
            <person name="Prasanna A.N."/>
            <person name="Walter M.C."/>
            <person name="O'Connor E."/>
            <person name="Balint B."/>
            <person name="Krizsan K."/>
            <person name="Kiss B."/>
            <person name="Hess J."/>
            <person name="Varga T."/>
            <person name="Slot J."/>
            <person name="Riley R."/>
            <person name="Boka B."/>
            <person name="Rigling D."/>
            <person name="Barry K."/>
            <person name="Lee J."/>
            <person name="Mihaltcheva S."/>
            <person name="LaButti K."/>
            <person name="Lipzen A."/>
            <person name="Waldron R."/>
            <person name="Moloney N.M."/>
            <person name="Sperisen C."/>
            <person name="Kredics L."/>
            <person name="Vagvoelgyi C."/>
            <person name="Patrignani A."/>
            <person name="Fitzpatrick D."/>
            <person name="Nagy I."/>
            <person name="Doyle S."/>
            <person name="Anderson J.B."/>
            <person name="Grigoriev I.V."/>
            <person name="Gueldener U."/>
            <person name="Muensterkoetter M."/>
            <person name="Nagy L.G."/>
        </authorList>
    </citation>
    <scope>NUCLEOTIDE SEQUENCE [LARGE SCALE GENOMIC DNA]</scope>
    <source>
        <strain evidence="2">Ar21-2</strain>
    </source>
</reference>
<dbReference type="AlphaFoldDB" id="A0A2H3ET96"/>
<organism evidence="1 2">
    <name type="scientific">Armillaria gallica</name>
    <name type="common">Bulbous honey fungus</name>
    <name type="synonym">Armillaria bulbosa</name>
    <dbReference type="NCBI Taxonomy" id="47427"/>
    <lineage>
        <taxon>Eukaryota</taxon>
        <taxon>Fungi</taxon>
        <taxon>Dikarya</taxon>
        <taxon>Basidiomycota</taxon>
        <taxon>Agaricomycotina</taxon>
        <taxon>Agaricomycetes</taxon>
        <taxon>Agaricomycetidae</taxon>
        <taxon>Agaricales</taxon>
        <taxon>Marasmiineae</taxon>
        <taxon>Physalacriaceae</taxon>
        <taxon>Armillaria</taxon>
    </lineage>
</organism>
<proteinExistence type="predicted"/>
<dbReference type="InParanoid" id="A0A2H3ET96"/>
<gene>
    <name evidence="1" type="ORF">ARMGADRAFT_26149</name>
</gene>
<dbReference type="Proteomes" id="UP000217790">
    <property type="component" value="Unassembled WGS sequence"/>
</dbReference>
<protein>
    <submittedName>
        <fullName evidence="1">Uncharacterized protein</fullName>
    </submittedName>
</protein>
<name>A0A2H3ET96_ARMGA</name>
<dbReference type="EMBL" id="KZ293644">
    <property type="protein sequence ID" value="PBL03648.1"/>
    <property type="molecule type" value="Genomic_DNA"/>
</dbReference>
<evidence type="ECO:0000313" key="2">
    <source>
        <dbReference type="Proteomes" id="UP000217790"/>
    </source>
</evidence>
<evidence type="ECO:0000313" key="1">
    <source>
        <dbReference type="EMBL" id="PBL03648.1"/>
    </source>
</evidence>
<keyword evidence="2" id="KW-1185">Reference proteome</keyword>
<sequence length="71" mass="7861">MFGCLVDFYKWLTVGGELVNGLGKTPTFQRNSFSTATTPPPSLIWLHSLSSNPLFCFPMSDNDSVPCMTEQ</sequence>